<evidence type="ECO:0000256" key="4">
    <source>
        <dbReference type="ARBA" id="ARBA00005189"/>
    </source>
</evidence>
<protein>
    <recommendedName>
        <fullName evidence="7 18">Phosphatidate cytidylyltransferase</fullName>
        <ecNumber evidence="6 18">2.7.7.41</ecNumber>
    </recommendedName>
</protein>
<comment type="pathway">
    <text evidence="3 18">Phospholipid metabolism; CDP-diacylglycerol biosynthesis; CDP-diacylglycerol from sn-glycerol 3-phosphate: step 3/3.</text>
</comment>
<dbReference type="UniPathway" id="UPA00557">
    <property type="reaction ID" value="UER00614"/>
</dbReference>
<feature type="transmembrane region" description="Helical" evidence="19">
    <location>
        <begin position="120"/>
        <end position="144"/>
    </location>
</feature>
<accession>A0A4P7W6H0</accession>
<dbReference type="GO" id="GO:0004605">
    <property type="term" value="F:phosphatidate cytidylyltransferase activity"/>
    <property type="evidence" value="ECO:0007669"/>
    <property type="project" value="UniProtKB-EC"/>
</dbReference>
<keyword evidence="12 18" id="KW-0548">Nucleotidyltransferase</keyword>
<dbReference type="RefSeq" id="WP_136416472.1">
    <property type="nucleotide sequence ID" value="NZ_CP039396.1"/>
</dbReference>
<comment type="pathway">
    <text evidence="4">Lipid metabolism.</text>
</comment>
<evidence type="ECO:0000256" key="14">
    <source>
        <dbReference type="ARBA" id="ARBA00023098"/>
    </source>
</evidence>
<keyword evidence="10 18" id="KW-0808">Transferase</keyword>
<dbReference type="GO" id="GO:0016024">
    <property type="term" value="P:CDP-diacylglycerol biosynthetic process"/>
    <property type="evidence" value="ECO:0007669"/>
    <property type="project" value="UniProtKB-UniPathway"/>
</dbReference>
<evidence type="ECO:0000256" key="10">
    <source>
        <dbReference type="ARBA" id="ARBA00022679"/>
    </source>
</evidence>
<dbReference type="EMBL" id="CP039396">
    <property type="protein sequence ID" value="QCD43160.1"/>
    <property type="molecule type" value="Genomic_DNA"/>
</dbReference>
<sequence>MKNLILRSITGIIYVGLICASVLSGGWLFIVFFGLIAILALEEFYNLTNASTGGENVTTLIIDVAGGLILCVGLGCVNTGVLTPFTTAVMGGTFFTIYLLYMIVRLVMQLYNQESSPLTNLAYSYMGQMYVALPIGLMSMYYTLPNGMHLLLAVFIMIWLNDTGAFCVGSLLGKHKLYPRISPKKSWEGFFGGVAFVIASVFVFKYCFPLYFTNISLCGLIGLGAVVAAFATWGDLIESLIKRTLGVKDSGTLLPGHGGILDRIDSLLLVIPATLLYLTALLLYA</sequence>
<evidence type="ECO:0000256" key="17">
    <source>
        <dbReference type="ARBA" id="ARBA00023264"/>
    </source>
</evidence>
<proteinExistence type="inferred from homology"/>
<keyword evidence="17" id="KW-1208">Phospholipid metabolism</keyword>
<dbReference type="PROSITE" id="PS01315">
    <property type="entry name" value="CDS"/>
    <property type="match status" value="1"/>
</dbReference>
<comment type="subcellular location">
    <subcellularLocation>
        <location evidence="2">Cell membrane</location>
        <topology evidence="2">Multi-pass membrane protein</topology>
    </subcellularLocation>
</comment>
<dbReference type="InterPro" id="IPR000374">
    <property type="entry name" value="PC_trans"/>
</dbReference>
<gene>
    <name evidence="20" type="ORF">E7747_13260</name>
</gene>
<evidence type="ECO:0000256" key="2">
    <source>
        <dbReference type="ARBA" id="ARBA00004651"/>
    </source>
</evidence>
<feature type="transmembrane region" description="Helical" evidence="19">
    <location>
        <begin position="60"/>
        <end position="82"/>
    </location>
</feature>
<keyword evidence="13 19" id="KW-1133">Transmembrane helix</keyword>
<keyword evidence="14" id="KW-0443">Lipid metabolism</keyword>
<feature type="transmembrane region" description="Helical" evidence="19">
    <location>
        <begin position="185"/>
        <end position="204"/>
    </location>
</feature>
<keyword evidence="8" id="KW-1003">Cell membrane</keyword>
<keyword evidence="15 19" id="KW-0472">Membrane</keyword>
<evidence type="ECO:0000256" key="5">
    <source>
        <dbReference type="ARBA" id="ARBA00010185"/>
    </source>
</evidence>
<evidence type="ECO:0000256" key="13">
    <source>
        <dbReference type="ARBA" id="ARBA00022989"/>
    </source>
</evidence>
<feature type="transmembrane region" description="Helical" evidence="19">
    <location>
        <begin position="267"/>
        <end position="284"/>
    </location>
</feature>
<dbReference type="GO" id="GO:0005886">
    <property type="term" value="C:plasma membrane"/>
    <property type="evidence" value="ECO:0007669"/>
    <property type="project" value="UniProtKB-SubCell"/>
</dbReference>
<feature type="transmembrane region" description="Helical" evidence="19">
    <location>
        <begin position="210"/>
        <end position="233"/>
    </location>
</feature>
<evidence type="ECO:0000313" key="21">
    <source>
        <dbReference type="Proteomes" id="UP000297149"/>
    </source>
</evidence>
<evidence type="ECO:0000256" key="16">
    <source>
        <dbReference type="ARBA" id="ARBA00023209"/>
    </source>
</evidence>
<evidence type="ECO:0000256" key="3">
    <source>
        <dbReference type="ARBA" id="ARBA00005119"/>
    </source>
</evidence>
<organism evidence="20 21">
    <name type="scientific">Duncaniella dubosii</name>
    <dbReference type="NCBI Taxonomy" id="2518971"/>
    <lineage>
        <taxon>Bacteria</taxon>
        <taxon>Pseudomonadati</taxon>
        <taxon>Bacteroidota</taxon>
        <taxon>Bacteroidia</taxon>
        <taxon>Bacteroidales</taxon>
        <taxon>Muribaculaceae</taxon>
        <taxon>Duncaniella</taxon>
    </lineage>
</organism>
<dbReference type="Pfam" id="PF01148">
    <property type="entry name" value="CTP_transf_1"/>
    <property type="match status" value="1"/>
</dbReference>
<keyword evidence="9" id="KW-0444">Lipid biosynthesis</keyword>
<dbReference type="KEGG" id="ddb:E7747_13260"/>
<evidence type="ECO:0000256" key="19">
    <source>
        <dbReference type="SAM" id="Phobius"/>
    </source>
</evidence>
<dbReference type="EC" id="2.7.7.41" evidence="6 18"/>
<name>A0A4P7W6H0_9BACT</name>
<feature type="transmembrane region" description="Helical" evidence="19">
    <location>
        <begin position="88"/>
        <end position="108"/>
    </location>
</feature>
<evidence type="ECO:0000256" key="7">
    <source>
        <dbReference type="ARBA" id="ARBA00019373"/>
    </source>
</evidence>
<feature type="transmembrane region" description="Helical" evidence="19">
    <location>
        <begin position="12"/>
        <end position="39"/>
    </location>
</feature>
<evidence type="ECO:0000313" key="20">
    <source>
        <dbReference type="EMBL" id="QCD43160.1"/>
    </source>
</evidence>
<evidence type="ECO:0000256" key="6">
    <source>
        <dbReference type="ARBA" id="ARBA00012487"/>
    </source>
</evidence>
<feature type="transmembrane region" description="Helical" evidence="19">
    <location>
        <begin position="150"/>
        <end position="173"/>
    </location>
</feature>
<comment type="catalytic activity">
    <reaction evidence="1 18">
        <text>a 1,2-diacyl-sn-glycero-3-phosphate + CTP + H(+) = a CDP-1,2-diacyl-sn-glycerol + diphosphate</text>
        <dbReference type="Rhea" id="RHEA:16229"/>
        <dbReference type="ChEBI" id="CHEBI:15378"/>
        <dbReference type="ChEBI" id="CHEBI:33019"/>
        <dbReference type="ChEBI" id="CHEBI:37563"/>
        <dbReference type="ChEBI" id="CHEBI:58332"/>
        <dbReference type="ChEBI" id="CHEBI:58608"/>
        <dbReference type="EC" id="2.7.7.41"/>
    </reaction>
</comment>
<dbReference type="PANTHER" id="PTHR46382:SF1">
    <property type="entry name" value="PHOSPHATIDATE CYTIDYLYLTRANSFERASE"/>
    <property type="match status" value="1"/>
</dbReference>
<evidence type="ECO:0000256" key="11">
    <source>
        <dbReference type="ARBA" id="ARBA00022692"/>
    </source>
</evidence>
<dbReference type="AlphaFoldDB" id="A0A4P7W6H0"/>
<dbReference type="PANTHER" id="PTHR46382">
    <property type="entry name" value="PHOSPHATIDATE CYTIDYLYLTRANSFERASE"/>
    <property type="match status" value="1"/>
</dbReference>
<evidence type="ECO:0000256" key="18">
    <source>
        <dbReference type="RuleBase" id="RU003938"/>
    </source>
</evidence>
<reference evidence="21" key="1">
    <citation type="submission" date="2019-02" db="EMBL/GenBank/DDBJ databases">
        <title>Isolation and identification of novel species under the genus Muribaculum.</title>
        <authorList>
            <person name="Miyake S."/>
            <person name="Ding Y."/>
            <person name="Low A."/>
            <person name="Soh M."/>
            <person name="Seedorf H."/>
        </authorList>
    </citation>
    <scope>NUCLEOTIDE SEQUENCE [LARGE SCALE GENOMIC DNA]</scope>
    <source>
        <strain evidence="21">H5</strain>
    </source>
</reference>
<comment type="similarity">
    <text evidence="5 18">Belongs to the CDS family.</text>
</comment>
<evidence type="ECO:0000256" key="15">
    <source>
        <dbReference type="ARBA" id="ARBA00023136"/>
    </source>
</evidence>
<keyword evidence="11 18" id="KW-0812">Transmembrane</keyword>
<evidence type="ECO:0000256" key="12">
    <source>
        <dbReference type="ARBA" id="ARBA00022695"/>
    </source>
</evidence>
<evidence type="ECO:0000256" key="9">
    <source>
        <dbReference type="ARBA" id="ARBA00022516"/>
    </source>
</evidence>
<keyword evidence="21" id="KW-1185">Reference proteome</keyword>
<keyword evidence="16" id="KW-0594">Phospholipid biosynthesis</keyword>
<evidence type="ECO:0000256" key="1">
    <source>
        <dbReference type="ARBA" id="ARBA00001698"/>
    </source>
</evidence>
<dbReference type="Proteomes" id="UP000297149">
    <property type="component" value="Chromosome"/>
</dbReference>
<evidence type="ECO:0000256" key="8">
    <source>
        <dbReference type="ARBA" id="ARBA00022475"/>
    </source>
</evidence>